<protein>
    <submittedName>
        <fullName evidence="1">Uncharacterized protein</fullName>
    </submittedName>
</protein>
<organism evidence="1 2">
    <name type="scientific">Lindgomyces ingoldianus</name>
    <dbReference type="NCBI Taxonomy" id="673940"/>
    <lineage>
        <taxon>Eukaryota</taxon>
        <taxon>Fungi</taxon>
        <taxon>Dikarya</taxon>
        <taxon>Ascomycota</taxon>
        <taxon>Pezizomycotina</taxon>
        <taxon>Dothideomycetes</taxon>
        <taxon>Pleosporomycetidae</taxon>
        <taxon>Pleosporales</taxon>
        <taxon>Lindgomycetaceae</taxon>
        <taxon>Lindgomyces</taxon>
    </lineage>
</organism>
<reference evidence="1" key="1">
    <citation type="journal article" date="2020" name="Stud. Mycol.">
        <title>101 Dothideomycetes genomes: a test case for predicting lifestyles and emergence of pathogens.</title>
        <authorList>
            <person name="Haridas S."/>
            <person name="Albert R."/>
            <person name="Binder M."/>
            <person name="Bloem J."/>
            <person name="Labutti K."/>
            <person name="Salamov A."/>
            <person name="Andreopoulos B."/>
            <person name="Baker S."/>
            <person name="Barry K."/>
            <person name="Bills G."/>
            <person name="Bluhm B."/>
            <person name="Cannon C."/>
            <person name="Castanera R."/>
            <person name="Culley D."/>
            <person name="Daum C."/>
            <person name="Ezra D."/>
            <person name="Gonzalez J."/>
            <person name="Henrissat B."/>
            <person name="Kuo A."/>
            <person name="Liang C."/>
            <person name="Lipzen A."/>
            <person name="Lutzoni F."/>
            <person name="Magnuson J."/>
            <person name="Mondo S."/>
            <person name="Nolan M."/>
            <person name="Ohm R."/>
            <person name="Pangilinan J."/>
            <person name="Park H.-J."/>
            <person name="Ramirez L."/>
            <person name="Alfaro M."/>
            <person name="Sun H."/>
            <person name="Tritt A."/>
            <person name="Yoshinaga Y."/>
            <person name="Zwiers L.-H."/>
            <person name="Turgeon B."/>
            <person name="Goodwin S."/>
            <person name="Spatafora J."/>
            <person name="Crous P."/>
            <person name="Grigoriev I."/>
        </authorList>
    </citation>
    <scope>NUCLEOTIDE SEQUENCE</scope>
    <source>
        <strain evidence="1">ATCC 200398</strain>
    </source>
</reference>
<name>A0ACB6R662_9PLEO</name>
<proteinExistence type="predicted"/>
<evidence type="ECO:0000313" key="1">
    <source>
        <dbReference type="EMBL" id="KAF2474729.1"/>
    </source>
</evidence>
<keyword evidence="2" id="KW-1185">Reference proteome</keyword>
<dbReference type="EMBL" id="MU003497">
    <property type="protein sequence ID" value="KAF2474729.1"/>
    <property type="molecule type" value="Genomic_DNA"/>
</dbReference>
<dbReference type="Proteomes" id="UP000799755">
    <property type="component" value="Unassembled WGS sequence"/>
</dbReference>
<comment type="caution">
    <text evidence="1">The sequence shown here is derived from an EMBL/GenBank/DDBJ whole genome shotgun (WGS) entry which is preliminary data.</text>
</comment>
<gene>
    <name evidence="1" type="ORF">BDR25DRAFT_301375</name>
</gene>
<evidence type="ECO:0000313" key="2">
    <source>
        <dbReference type="Proteomes" id="UP000799755"/>
    </source>
</evidence>
<accession>A0ACB6R662</accession>
<sequence length="410" mass="43459">MGPLMGLSKLSRLSLLYLISTTIPTSQAMNLLSRQAATCGGMSTLAQCGSNFPSDFCCPKDTTCVSVNGTKSVSVICCPKGANCSFIQPITCDVSQLNATTHPDNQIHLSNSTEVKLPTCGGQCCPLGYTCNGGMCSANAGSPTSSPSSSAIPIATDAPAASQTTAAAPLPTPRAKQGFDGKSFAAGFFPGIVLGALLALGLLWAIKKRRELQERNRYSGDFGHVSRQISDPIYDPMYANRTDFIRRGSSSVEPSPNSATGMVPKNGMRGGGSGGMTPRIKSLFGKSPRIGFGGNSSFSTVPVPPPAVRAGNRDPYATPTRTPNRMTSRSNRTSVSNKGKRPLTTRSTSTETIDVLMPAPSFLEPPKAPGMRENRLTQDTTFTKLMERAGYEEDSREQIRDWKGSPANPR</sequence>